<organism evidence="7 8">
    <name type="scientific">Allomeiothermus silvanus (strain ATCC 700542 / DSM 9946 / NBRC 106475 / NCIMB 13440 / VI-R2)</name>
    <name type="common">Thermus silvanus</name>
    <dbReference type="NCBI Taxonomy" id="526227"/>
    <lineage>
        <taxon>Bacteria</taxon>
        <taxon>Thermotogati</taxon>
        <taxon>Deinococcota</taxon>
        <taxon>Deinococci</taxon>
        <taxon>Thermales</taxon>
        <taxon>Thermaceae</taxon>
        <taxon>Allomeiothermus</taxon>
    </lineage>
</organism>
<dbReference type="InterPro" id="IPR036986">
    <property type="entry name" value="S4_RNA-bd_sf"/>
</dbReference>
<dbReference type="PANTHER" id="PTHR47683">
    <property type="entry name" value="PSEUDOURIDINE SYNTHASE FAMILY PROTEIN-RELATED"/>
    <property type="match status" value="1"/>
</dbReference>
<reference evidence="7" key="2">
    <citation type="submission" date="2010-05" db="EMBL/GenBank/DDBJ databases">
        <title>The complete chromosome of Meiothermus silvanus DSM 9946.</title>
        <authorList>
            <consortium name="US DOE Joint Genome Institute (JGI-PGF)"/>
            <person name="Lucas S."/>
            <person name="Copeland A."/>
            <person name="Lapidus A."/>
            <person name="Glavina del Rio T."/>
            <person name="Dalin E."/>
            <person name="Tice H."/>
            <person name="Bruce D."/>
            <person name="Goodwin L."/>
            <person name="Pitluck S."/>
            <person name="Kyrpides N."/>
            <person name="Mavromatis K."/>
            <person name="Mikhailova N."/>
            <person name="Lowry S."/>
            <person name="Clum A."/>
            <person name="Brettin T."/>
            <person name="Detter J.C."/>
            <person name="Han C."/>
            <person name="Larimer F."/>
            <person name="Land M."/>
            <person name="Hauser L."/>
            <person name="Markowitz V."/>
            <person name="Cheng J.-F."/>
            <person name="Hugenholtz P."/>
            <person name="Woyke T."/>
            <person name="Wu D."/>
            <person name="Tindall B."/>
            <person name="Pomrenke H.G."/>
            <person name="Schneider S."/>
            <person name="Klenk H.-P."/>
            <person name="Eisen J.A."/>
        </authorList>
    </citation>
    <scope>NUCLEOTIDE SEQUENCE</scope>
    <source>
        <strain evidence="7">DSM 9946</strain>
    </source>
</reference>
<dbReference type="PANTHER" id="PTHR47683:SF2">
    <property type="entry name" value="RNA-BINDING S4 DOMAIN-CONTAINING PROTEIN"/>
    <property type="match status" value="1"/>
</dbReference>
<dbReference type="Gene3D" id="3.10.290.10">
    <property type="entry name" value="RNA-binding S4 domain"/>
    <property type="match status" value="1"/>
</dbReference>
<feature type="region of interest" description="Disordered" evidence="5">
    <location>
        <begin position="227"/>
        <end position="369"/>
    </location>
</feature>
<dbReference type="SMART" id="SM00363">
    <property type="entry name" value="S4"/>
    <property type="match status" value="1"/>
</dbReference>
<dbReference type="InterPro" id="IPR042092">
    <property type="entry name" value="PsdUridine_s_RsuA/RluB/E/F_cat"/>
</dbReference>
<feature type="domain" description="RNA-binding S4" evidence="6">
    <location>
        <begin position="1"/>
        <end position="61"/>
    </location>
</feature>
<gene>
    <name evidence="7" type="ordered locus">Mesil_3005</name>
</gene>
<evidence type="ECO:0000256" key="2">
    <source>
        <dbReference type="ARBA" id="ARBA00023235"/>
    </source>
</evidence>
<dbReference type="InterPro" id="IPR002942">
    <property type="entry name" value="S4_RNA-bd"/>
</dbReference>
<name>D7BDM3_ALLS1</name>
<accession>D7BDM3</accession>
<evidence type="ECO:0000256" key="5">
    <source>
        <dbReference type="SAM" id="MobiDB-lite"/>
    </source>
</evidence>
<dbReference type="Pfam" id="PF01479">
    <property type="entry name" value="S4"/>
    <property type="match status" value="1"/>
</dbReference>
<dbReference type="OrthoDB" id="9807213at2"/>
<evidence type="ECO:0000313" key="8">
    <source>
        <dbReference type="Proteomes" id="UP000001916"/>
    </source>
</evidence>
<feature type="compositionally biased region" description="Basic and acidic residues" evidence="5">
    <location>
        <begin position="336"/>
        <end position="349"/>
    </location>
</feature>
<dbReference type="CDD" id="cd00165">
    <property type="entry name" value="S4"/>
    <property type="match status" value="1"/>
</dbReference>
<dbReference type="InterPro" id="IPR000748">
    <property type="entry name" value="PsdUridine_synth_RsuA/RluB/E/F"/>
</dbReference>
<dbReference type="InterPro" id="IPR018496">
    <property type="entry name" value="PsdUridine_synth_RsuA/RluB_CS"/>
</dbReference>
<dbReference type="InterPro" id="IPR006145">
    <property type="entry name" value="PsdUridine_synth_RsuA/RluA"/>
</dbReference>
<dbReference type="PROSITE" id="PS50889">
    <property type="entry name" value="S4"/>
    <property type="match status" value="1"/>
</dbReference>
<sequence length="369" mass="40911">MRLQQFLARAGVASRRKAEDLIREGRVTINDQIAGIGSSVSESDVVCLDGERVRLPEKKVVIALHKPVGVTTTKSDPHAERTVYQLVPDVPGLHPVGRLDKDSEGLLLLTNDGDLTLKLTHPRYGVRKVYRAWCKHGRVSEADCRRLVEGVALDDGLAQALEAEPTQEGARIVMAEGKKREVRRMLGRLGYPVTRLVRLQVGPIKLGKLNPGEWRYLTPEEIGLLQGQKPLKPRKKEGWAKAKPAKFAQQREESRAIKPPSRTEQGRAGFTVRTKSPGDTPQAGTDRWARWARESDRSAQRSGRWGTSRRPYQGKRTAELEPKGLGSKSTSSTKTPGERTRPASLRKDAATGIKQRSTSAALKRRGKKP</sequence>
<dbReference type="KEGG" id="msv:Mesil_3005"/>
<dbReference type="InterPro" id="IPR020103">
    <property type="entry name" value="PsdUridine_synth_cat_dom_sf"/>
</dbReference>
<dbReference type="RefSeq" id="WP_013159375.1">
    <property type="nucleotide sequence ID" value="NC_014212.1"/>
</dbReference>
<feature type="compositionally biased region" description="Polar residues" evidence="5">
    <location>
        <begin position="273"/>
        <end position="283"/>
    </location>
</feature>
<keyword evidence="8" id="KW-1185">Reference proteome</keyword>
<reference evidence="7" key="1">
    <citation type="journal article" date="2010" name="Stand. Genomic Sci.">
        <title>Complete genome sequence of Meiothermus silvanus type strain (VI-R2).</title>
        <authorList>
            <person name="Sikorski J."/>
            <person name="Tindall B.J."/>
            <person name="Lowry S."/>
            <person name="Lucas S."/>
            <person name="Nolan M."/>
            <person name="Copeland A."/>
            <person name="Glavina Del Rio T."/>
            <person name="Tice H."/>
            <person name="Cheng J.F."/>
            <person name="Han C."/>
            <person name="Pitluck S."/>
            <person name="Liolios K."/>
            <person name="Ivanova N."/>
            <person name="Mavromatis K."/>
            <person name="Mikhailova N."/>
            <person name="Pati A."/>
            <person name="Goodwin L."/>
            <person name="Chen A."/>
            <person name="Palaniappan K."/>
            <person name="Land M."/>
            <person name="Hauser L."/>
            <person name="Chang Y.J."/>
            <person name="Jeffries C.D."/>
            <person name="Rohde M."/>
            <person name="Goker M."/>
            <person name="Woyke T."/>
            <person name="Bristow J."/>
            <person name="Eisen J.A."/>
            <person name="Markowitz V."/>
            <person name="Hugenholtz P."/>
            <person name="Kyrpides N.C."/>
            <person name="Klenk H.P."/>
            <person name="Lapidus A."/>
        </authorList>
    </citation>
    <scope>NUCLEOTIDE SEQUENCE [LARGE SCALE GENOMIC DNA]</scope>
    <source>
        <strain evidence="7">DSM 9946</strain>
    </source>
</reference>
<dbReference type="InterPro" id="IPR050343">
    <property type="entry name" value="RsuA_PseudoU_synthase"/>
</dbReference>
<dbReference type="GO" id="GO:0000455">
    <property type="term" value="P:enzyme-directed rRNA pseudouridine synthesis"/>
    <property type="evidence" value="ECO:0007669"/>
    <property type="project" value="UniProtKB-ARBA"/>
</dbReference>
<dbReference type="CDD" id="cd02870">
    <property type="entry name" value="PseudoU_synth_RsuA_like"/>
    <property type="match status" value="1"/>
</dbReference>
<dbReference type="AlphaFoldDB" id="D7BDM3"/>
<feature type="compositionally biased region" description="Basic and acidic residues" evidence="5">
    <location>
        <begin position="287"/>
        <end position="299"/>
    </location>
</feature>
<dbReference type="STRING" id="526227.Mesil_3005"/>
<dbReference type="SUPFAM" id="SSF55120">
    <property type="entry name" value="Pseudouridine synthase"/>
    <property type="match status" value="1"/>
</dbReference>
<dbReference type="Proteomes" id="UP000001916">
    <property type="component" value="Chromosome"/>
</dbReference>
<evidence type="ECO:0000256" key="3">
    <source>
        <dbReference type="PROSITE-ProRule" id="PRU00182"/>
    </source>
</evidence>
<dbReference type="GO" id="GO:0003723">
    <property type="term" value="F:RNA binding"/>
    <property type="evidence" value="ECO:0007669"/>
    <property type="project" value="UniProtKB-KW"/>
</dbReference>
<dbReference type="Gene3D" id="3.30.70.1560">
    <property type="entry name" value="Alpha-L RNA-binding motif"/>
    <property type="match status" value="1"/>
</dbReference>
<dbReference type="eggNOG" id="COG1187">
    <property type="taxonomic scope" value="Bacteria"/>
</dbReference>
<dbReference type="EMBL" id="CP002042">
    <property type="protein sequence ID" value="ADH64843.1"/>
    <property type="molecule type" value="Genomic_DNA"/>
</dbReference>
<keyword evidence="3" id="KW-0694">RNA-binding</keyword>
<dbReference type="HOGENOM" id="CLU_024979_1_2_0"/>
<proteinExistence type="inferred from homology"/>
<evidence type="ECO:0000259" key="6">
    <source>
        <dbReference type="SMART" id="SM00363"/>
    </source>
</evidence>
<keyword evidence="2 4" id="KW-0413">Isomerase</keyword>
<dbReference type="GO" id="GO:0120159">
    <property type="term" value="F:rRNA pseudouridine synthase activity"/>
    <property type="evidence" value="ECO:0007669"/>
    <property type="project" value="UniProtKB-ARBA"/>
</dbReference>
<evidence type="ECO:0000256" key="4">
    <source>
        <dbReference type="RuleBase" id="RU003887"/>
    </source>
</evidence>
<comment type="similarity">
    <text evidence="1 4">Belongs to the pseudouridine synthase RsuA family.</text>
</comment>
<evidence type="ECO:0000256" key="1">
    <source>
        <dbReference type="ARBA" id="ARBA00008348"/>
    </source>
</evidence>
<dbReference type="NCBIfam" id="TIGR00093">
    <property type="entry name" value="pseudouridine synthase"/>
    <property type="match status" value="1"/>
</dbReference>
<dbReference type="Gene3D" id="3.30.70.580">
    <property type="entry name" value="Pseudouridine synthase I, catalytic domain, N-terminal subdomain"/>
    <property type="match status" value="1"/>
</dbReference>
<dbReference type="EC" id="5.4.99.-" evidence="4"/>
<dbReference type="PROSITE" id="PS01149">
    <property type="entry name" value="PSI_RSU"/>
    <property type="match status" value="1"/>
</dbReference>
<dbReference type="FunFam" id="3.10.290.10:FF:000003">
    <property type="entry name" value="Pseudouridine synthase"/>
    <property type="match status" value="1"/>
</dbReference>
<feature type="compositionally biased region" description="Low complexity" evidence="5">
    <location>
        <begin position="323"/>
        <end position="335"/>
    </location>
</feature>
<evidence type="ECO:0000313" key="7">
    <source>
        <dbReference type="EMBL" id="ADH64843.1"/>
    </source>
</evidence>
<dbReference type="SUPFAM" id="SSF55174">
    <property type="entry name" value="Alpha-L RNA-binding motif"/>
    <property type="match status" value="1"/>
</dbReference>
<dbReference type="InterPro" id="IPR020094">
    <property type="entry name" value="TruA/RsuA/RluB/E/F_N"/>
</dbReference>
<dbReference type="Pfam" id="PF00849">
    <property type="entry name" value="PseudoU_synth_2"/>
    <property type="match status" value="1"/>
</dbReference>
<protein>
    <recommendedName>
        <fullName evidence="4">Pseudouridine synthase</fullName>
        <ecNumber evidence="4">5.4.99.-</ecNumber>
    </recommendedName>
</protein>